<dbReference type="EMBL" id="MT144608">
    <property type="protein sequence ID" value="QJH94906.1"/>
    <property type="molecule type" value="Genomic_DNA"/>
</dbReference>
<gene>
    <name evidence="1" type="ORF">TM448A00147_0018</name>
    <name evidence="2" type="ORF">TM448B00305_0027</name>
</gene>
<evidence type="ECO:0000313" key="2">
    <source>
        <dbReference type="EMBL" id="QJH94906.1"/>
    </source>
</evidence>
<proteinExistence type="predicted"/>
<name>A0A6H1ZBC4_9ZZZZ</name>
<organism evidence="1">
    <name type="scientific">viral metagenome</name>
    <dbReference type="NCBI Taxonomy" id="1070528"/>
    <lineage>
        <taxon>unclassified sequences</taxon>
        <taxon>metagenomes</taxon>
        <taxon>organismal metagenomes</taxon>
    </lineage>
</organism>
<accession>A0A6H1ZBC4</accession>
<evidence type="ECO:0000313" key="1">
    <source>
        <dbReference type="EMBL" id="QJA44759.1"/>
    </source>
</evidence>
<protein>
    <submittedName>
        <fullName evidence="1">Uncharacterized protein</fullName>
    </submittedName>
</protein>
<dbReference type="AlphaFoldDB" id="A0A6H1ZBC4"/>
<sequence length="74" mass="8968">MRHGRHGRHGIVDDLRDVSKQLREVTAERDRMRETLRQMVWRDCAGRAWIAHDLDAVLRRLLNRHPELFDKRED</sequence>
<reference evidence="1" key="1">
    <citation type="submission" date="2020-03" db="EMBL/GenBank/DDBJ databases">
        <title>The deep terrestrial virosphere.</title>
        <authorList>
            <person name="Holmfeldt K."/>
            <person name="Nilsson E."/>
            <person name="Simone D."/>
            <person name="Lopez-Fernandez M."/>
            <person name="Wu X."/>
            <person name="de Brujin I."/>
            <person name="Lundin D."/>
            <person name="Andersson A."/>
            <person name="Bertilsson S."/>
            <person name="Dopson M."/>
        </authorList>
    </citation>
    <scope>NUCLEOTIDE SEQUENCE</scope>
    <source>
        <strain evidence="1">TM448A00147</strain>
        <strain evidence="2">TM448B00305</strain>
    </source>
</reference>
<dbReference type="EMBL" id="MT143980">
    <property type="protein sequence ID" value="QJA44759.1"/>
    <property type="molecule type" value="Genomic_DNA"/>
</dbReference>